<dbReference type="Proteomes" id="UP000294664">
    <property type="component" value="Unassembled WGS sequence"/>
</dbReference>
<feature type="transmembrane region" description="Helical" evidence="1">
    <location>
        <begin position="167"/>
        <end position="187"/>
    </location>
</feature>
<reference evidence="4 5" key="1">
    <citation type="submission" date="2019-03" db="EMBL/GenBank/DDBJ databases">
        <title>Genomic Encyclopedia of Type Strains, Phase IV (KMG-IV): sequencing the most valuable type-strain genomes for metagenomic binning, comparative biology and taxonomic classification.</title>
        <authorList>
            <person name="Goeker M."/>
        </authorList>
    </citation>
    <scope>NUCLEOTIDE SEQUENCE [LARGE SCALE GENOMIC DNA]</scope>
    <source>
        <strain evidence="4 5">DSM 9035</strain>
    </source>
</reference>
<evidence type="ECO:0000259" key="3">
    <source>
        <dbReference type="Pfam" id="PF19040"/>
    </source>
</evidence>
<feature type="transmembrane region" description="Helical" evidence="1">
    <location>
        <begin position="291"/>
        <end position="308"/>
    </location>
</feature>
<dbReference type="GO" id="GO:0016747">
    <property type="term" value="F:acyltransferase activity, transferring groups other than amino-acyl groups"/>
    <property type="evidence" value="ECO:0007669"/>
    <property type="project" value="InterPro"/>
</dbReference>
<dbReference type="GO" id="GO:0016020">
    <property type="term" value="C:membrane"/>
    <property type="evidence" value="ECO:0007669"/>
    <property type="project" value="TreeGrafter"/>
</dbReference>
<dbReference type="Pfam" id="PF01757">
    <property type="entry name" value="Acyl_transf_3"/>
    <property type="match status" value="1"/>
</dbReference>
<proteinExistence type="predicted"/>
<feature type="transmembrane region" description="Helical" evidence="1">
    <location>
        <begin position="34"/>
        <end position="53"/>
    </location>
</feature>
<dbReference type="InterPro" id="IPR002656">
    <property type="entry name" value="Acyl_transf_3_dom"/>
</dbReference>
<feature type="transmembrane region" description="Helical" evidence="1">
    <location>
        <begin position="254"/>
        <end position="279"/>
    </location>
</feature>
<evidence type="ECO:0000313" key="4">
    <source>
        <dbReference type="EMBL" id="TCT06543.1"/>
    </source>
</evidence>
<accession>A0A4R3M1F9</accession>
<evidence type="ECO:0000259" key="2">
    <source>
        <dbReference type="Pfam" id="PF01757"/>
    </source>
</evidence>
<keyword evidence="1" id="KW-0472">Membrane</keyword>
<protein>
    <submittedName>
        <fullName evidence="4">Peptidoglycan/LPS O-acetylase OafA/YrhL</fullName>
    </submittedName>
</protein>
<keyword evidence="5" id="KW-1185">Reference proteome</keyword>
<dbReference type="AlphaFoldDB" id="A0A4R3M1F9"/>
<sequence>MGHGEYRPDIDGIRALAVLLVLFFHAGFPPTGGFIGVDVFFVISGYLITDIILREARDDRFSFLGFYARRVRRIVPALLVVIAATLAGGALILLPGAFAVTAESGAFAALGLSNFFFFRNTDYFDGPADLMPLLHTWSLGVEEQFYLVWPLLLVGAVRLSRRFPRALAALFALLVAASLALAIYKVSQGAKSAFYQPFGRAWEFAAGGALVLARDRLVAMPRVLAEALKLAGLAAILIPAFRLTSTSPFPGTNAIAPVVGTALLILPTAAPTLVARVLACQPFPFIGKISYSLYLWHWPVLALLRHYVNGEPLTAAQAGGALAVSVVLAWLSWRFVEQPFRRGRLPAARVVLTGAAATASVAVIGFAIHMSEGMPGRMSRELADLGSLDRTWNVPCTQRIALFPNSTLCVVGADWRSARTRALIWGDSHAEHLMPALDAAGRETGTAIALLRACPAIFSQDGLRRLPLGLPPACQEIYAATLAMLKASPDITLVILASAWNAMPDAIFKEGGWPTGHADGLVLMAEELRRVADTFAAPGRSVVLVADTPYWKTDPIPCFAARDGALVRAPCVRDLGRIGPEERNPRHAEVDAVFRALKGKRDDVVVLVPTDTLCDATSCPARLDGEFLYMDQDHYRKNLGPGARALLAEKLGFTALFRAFDGKTAAVR</sequence>
<keyword evidence="1" id="KW-1133">Transmembrane helix</keyword>
<dbReference type="InterPro" id="IPR050879">
    <property type="entry name" value="Acyltransferase_3"/>
</dbReference>
<organism evidence="4 5">
    <name type="scientific">Aquabacter spiritensis</name>
    <dbReference type="NCBI Taxonomy" id="933073"/>
    <lineage>
        <taxon>Bacteria</taxon>
        <taxon>Pseudomonadati</taxon>
        <taxon>Pseudomonadota</taxon>
        <taxon>Alphaproteobacteria</taxon>
        <taxon>Hyphomicrobiales</taxon>
        <taxon>Xanthobacteraceae</taxon>
        <taxon>Aquabacter</taxon>
    </lineage>
</organism>
<dbReference type="Pfam" id="PF19040">
    <property type="entry name" value="SGNH"/>
    <property type="match status" value="1"/>
</dbReference>
<evidence type="ECO:0000313" key="5">
    <source>
        <dbReference type="Proteomes" id="UP000294664"/>
    </source>
</evidence>
<comment type="caution">
    <text evidence="4">The sequence shown here is derived from an EMBL/GenBank/DDBJ whole genome shotgun (WGS) entry which is preliminary data.</text>
</comment>
<dbReference type="InterPro" id="IPR043968">
    <property type="entry name" value="SGNH"/>
</dbReference>
<name>A0A4R3M1F9_9HYPH</name>
<feature type="transmembrane region" description="Helical" evidence="1">
    <location>
        <begin position="314"/>
        <end position="336"/>
    </location>
</feature>
<feature type="domain" description="Acyltransferase 3" evidence="2">
    <location>
        <begin position="9"/>
        <end position="333"/>
    </location>
</feature>
<dbReference type="PANTHER" id="PTHR23028">
    <property type="entry name" value="ACETYLTRANSFERASE"/>
    <property type="match status" value="1"/>
</dbReference>
<dbReference type="PANTHER" id="PTHR23028:SF53">
    <property type="entry name" value="ACYL_TRANSF_3 DOMAIN-CONTAINING PROTEIN"/>
    <property type="match status" value="1"/>
</dbReference>
<dbReference type="OrthoDB" id="9796461at2"/>
<feature type="transmembrane region" description="Helical" evidence="1">
    <location>
        <begin position="348"/>
        <end position="370"/>
    </location>
</feature>
<feature type="transmembrane region" description="Helical" evidence="1">
    <location>
        <begin position="74"/>
        <end position="94"/>
    </location>
</feature>
<gene>
    <name evidence="4" type="ORF">EDC64_10220</name>
</gene>
<dbReference type="RefSeq" id="WP_132030042.1">
    <property type="nucleotide sequence ID" value="NZ_SMAI01000002.1"/>
</dbReference>
<feature type="domain" description="SGNH" evidence="3">
    <location>
        <begin position="404"/>
        <end position="635"/>
    </location>
</feature>
<dbReference type="EMBL" id="SMAI01000002">
    <property type="protein sequence ID" value="TCT06543.1"/>
    <property type="molecule type" value="Genomic_DNA"/>
</dbReference>
<evidence type="ECO:0000256" key="1">
    <source>
        <dbReference type="SAM" id="Phobius"/>
    </source>
</evidence>
<keyword evidence="1" id="KW-0812">Transmembrane</keyword>
<dbReference type="GO" id="GO:0009103">
    <property type="term" value="P:lipopolysaccharide biosynthetic process"/>
    <property type="evidence" value="ECO:0007669"/>
    <property type="project" value="TreeGrafter"/>
</dbReference>
<feature type="transmembrane region" description="Helical" evidence="1">
    <location>
        <begin position="12"/>
        <end position="28"/>
    </location>
</feature>